<accession>A0A8J2PLG5</accession>
<feature type="region of interest" description="Disordered" evidence="4">
    <location>
        <begin position="141"/>
        <end position="345"/>
    </location>
</feature>
<gene>
    <name evidence="6" type="ORF">AFUS01_LOCUS37909</name>
</gene>
<evidence type="ECO:0000256" key="1">
    <source>
        <dbReference type="ARBA" id="ARBA00022771"/>
    </source>
</evidence>
<evidence type="ECO:0000256" key="4">
    <source>
        <dbReference type="SAM" id="MobiDB-lite"/>
    </source>
</evidence>
<protein>
    <recommendedName>
        <fullName evidence="5">RING-type domain-containing protein</fullName>
    </recommendedName>
</protein>
<feature type="domain" description="RING-type" evidence="5">
    <location>
        <begin position="33"/>
        <end position="69"/>
    </location>
</feature>
<feature type="compositionally biased region" description="Basic and acidic residues" evidence="4">
    <location>
        <begin position="190"/>
        <end position="245"/>
    </location>
</feature>
<evidence type="ECO:0000259" key="5">
    <source>
        <dbReference type="PROSITE" id="PS50089"/>
    </source>
</evidence>
<dbReference type="AlphaFoldDB" id="A0A8J2PLG5"/>
<evidence type="ECO:0000313" key="7">
    <source>
        <dbReference type="Proteomes" id="UP000708208"/>
    </source>
</evidence>
<dbReference type="GO" id="GO:0008270">
    <property type="term" value="F:zinc ion binding"/>
    <property type="evidence" value="ECO:0007669"/>
    <property type="project" value="UniProtKB-KW"/>
</dbReference>
<dbReference type="Proteomes" id="UP000708208">
    <property type="component" value="Unassembled WGS sequence"/>
</dbReference>
<dbReference type="InterPro" id="IPR001841">
    <property type="entry name" value="Znf_RING"/>
</dbReference>
<dbReference type="PROSITE" id="PS50089">
    <property type="entry name" value="ZF_RING_2"/>
    <property type="match status" value="1"/>
</dbReference>
<comment type="caution">
    <text evidence="6">The sequence shown here is derived from an EMBL/GenBank/DDBJ whole genome shotgun (WGS) entry which is preliminary data.</text>
</comment>
<dbReference type="EMBL" id="CAJVCH010545524">
    <property type="protein sequence ID" value="CAG7827954.1"/>
    <property type="molecule type" value="Genomic_DNA"/>
</dbReference>
<evidence type="ECO:0000256" key="3">
    <source>
        <dbReference type="PROSITE-ProRule" id="PRU00175"/>
    </source>
</evidence>
<sequence length="345" mass="40744">MSRKGKSQKSNDEIIDLMSSPEEDKVRILIPFCVVCSRILTNGEDTVASKICGHVMHTKCIKRYVYISCDGKERFPIVKCFDDHCKKPFSNDDLITINLKCEDEENAIAVYVKQITIKDQQIHEHELTVARLNGILEGIKHRKPSTDDRHWSNVNKKEDNLNLRKKIEEDDAARKKRNPFRKTSTSSGTSDEREDLKPFSKPFPDRKLPQSRETQTSKEYEEIRSELKPFDKPFPEKRDREEKTYRNTASTIQRSRNDQSFKKESTRDPRKRREAERNAQPHWQNYSYDVNPKKHTNAEKRRFSNNQQGTEEGDRHETQNECKRMRHNDSNQVSHYDENYQNKKP</sequence>
<keyword evidence="1 3" id="KW-0863">Zinc-finger</keyword>
<keyword evidence="7" id="KW-1185">Reference proteome</keyword>
<feature type="compositionally biased region" description="Basic and acidic residues" evidence="4">
    <location>
        <begin position="312"/>
        <end position="345"/>
    </location>
</feature>
<reference evidence="6" key="1">
    <citation type="submission" date="2021-06" db="EMBL/GenBank/DDBJ databases">
        <authorList>
            <person name="Hodson N. C."/>
            <person name="Mongue J. A."/>
            <person name="Jaron S. K."/>
        </authorList>
    </citation>
    <scope>NUCLEOTIDE SEQUENCE</scope>
</reference>
<keyword evidence="1 3" id="KW-0479">Metal-binding</keyword>
<feature type="compositionally biased region" description="Basic and acidic residues" evidence="4">
    <location>
        <begin position="255"/>
        <end position="279"/>
    </location>
</feature>
<evidence type="ECO:0000256" key="2">
    <source>
        <dbReference type="ARBA" id="ARBA00022833"/>
    </source>
</evidence>
<feature type="compositionally biased region" description="Basic and acidic residues" evidence="4">
    <location>
        <begin position="144"/>
        <end position="168"/>
    </location>
</feature>
<keyword evidence="2" id="KW-0862">Zinc</keyword>
<evidence type="ECO:0000313" key="6">
    <source>
        <dbReference type="EMBL" id="CAG7827954.1"/>
    </source>
</evidence>
<proteinExistence type="predicted"/>
<organism evidence="6 7">
    <name type="scientific">Allacma fusca</name>
    <dbReference type="NCBI Taxonomy" id="39272"/>
    <lineage>
        <taxon>Eukaryota</taxon>
        <taxon>Metazoa</taxon>
        <taxon>Ecdysozoa</taxon>
        <taxon>Arthropoda</taxon>
        <taxon>Hexapoda</taxon>
        <taxon>Collembola</taxon>
        <taxon>Symphypleona</taxon>
        <taxon>Sminthuridae</taxon>
        <taxon>Allacma</taxon>
    </lineage>
</organism>
<name>A0A8J2PLG5_9HEXA</name>
<feature type="non-terminal residue" evidence="6">
    <location>
        <position position="1"/>
    </location>
</feature>